<dbReference type="SUPFAM" id="SSF47616">
    <property type="entry name" value="GST C-terminal domain-like"/>
    <property type="match status" value="1"/>
</dbReference>
<evidence type="ECO:0000256" key="3">
    <source>
        <dbReference type="ARBA" id="ARBA00022679"/>
    </source>
</evidence>
<dbReference type="InterPro" id="IPR045073">
    <property type="entry name" value="Omega/Tau-like"/>
</dbReference>
<dbReference type="GO" id="GO:0005737">
    <property type="term" value="C:cytoplasm"/>
    <property type="evidence" value="ECO:0007669"/>
    <property type="project" value="TreeGrafter"/>
</dbReference>
<evidence type="ECO:0000313" key="9">
    <source>
        <dbReference type="Proteomes" id="UP001237642"/>
    </source>
</evidence>
<name>A0AAD8IT17_9APIA</name>
<dbReference type="SFLD" id="SFLDG00358">
    <property type="entry name" value="Main_(cytGST)"/>
    <property type="match status" value="1"/>
</dbReference>
<evidence type="ECO:0000259" key="7">
    <source>
        <dbReference type="PROSITE" id="PS50405"/>
    </source>
</evidence>
<keyword evidence="3 8" id="KW-0808">Transferase</keyword>
<dbReference type="Gene3D" id="3.40.30.10">
    <property type="entry name" value="Glutaredoxin"/>
    <property type="match status" value="1"/>
</dbReference>
<dbReference type="CDD" id="cd03058">
    <property type="entry name" value="GST_N_Tau"/>
    <property type="match status" value="1"/>
</dbReference>
<gene>
    <name evidence="8" type="ORF">POM88_018831</name>
</gene>
<dbReference type="PROSITE" id="PS50405">
    <property type="entry name" value="GST_CTER"/>
    <property type="match status" value="1"/>
</dbReference>
<dbReference type="Pfam" id="PF02798">
    <property type="entry name" value="GST_N"/>
    <property type="match status" value="1"/>
</dbReference>
<dbReference type="CDD" id="cd03185">
    <property type="entry name" value="GST_C_Tau"/>
    <property type="match status" value="1"/>
</dbReference>
<dbReference type="Gene3D" id="1.20.1050.10">
    <property type="match status" value="1"/>
</dbReference>
<dbReference type="InterPro" id="IPR045074">
    <property type="entry name" value="GST_C_Tau"/>
</dbReference>
<feature type="domain" description="GST N-terminal" evidence="6">
    <location>
        <begin position="5"/>
        <end position="86"/>
    </location>
</feature>
<dbReference type="GO" id="GO:0006749">
    <property type="term" value="P:glutathione metabolic process"/>
    <property type="evidence" value="ECO:0007669"/>
    <property type="project" value="InterPro"/>
</dbReference>
<comment type="similarity">
    <text evidence="1">Belongs to the GST superfamily. HSP26 family.</text>
</comment>
<evidence type="ECO:0000313" key="8">
    <source>
        <dbReference type="EMBL" id="KAK1390653.1"/>
    </source>
</evidence>
<organism evidence="8 9">
    <name type="scientific">Heracleum sosnowskyi</name>
    <dbReference type="NCBI Taxonomy" id="360622"/>
    <lineage>
        <taxon>Eukaryota</taxon>
        <taxon>Viridiplantae</taxon>
        <taxon>Streptophyta</taxon>
        <taxon>Embryophyta</taxon>
        <taxon>Tracheophyta</taxon>
        <taxon>Spermatophyta</taxon>
        <taxon>Magnoliopsida</taxon>
        <taxon>eudicotyledons</taxon>
        <taxon>Gunneridae</taxon>
        <taxon>Pentapetalae</taxon>
        <taxon>asterids</taxon>
        <taxon>campanulids</taxon>
        <taxon>Apiales</taxon>
        <taxon>Apiaceae</taxon>
        <taxon>Apioideae</taxon>
        <taxon>apioid superclade</taxon>
        <taxon>Tordylieae</taxon>
        <taxon>Tordyliinae</taxon>
        <taxon>Heracleum</taxon>
    </lineage>
</organism>
<dbReference type="GO" id="GO:0004364">
    <property type="term" value="F:glutathione transferase activity"/>
    <property type="evidence" value="ECO:0007669"/>
    <property type="project" value="UniProtKB-EC"/>
</dbReference>
<dbReference type="EMBL" id="JAUIZM010000004">
    <property type="protein sequence ID" value="KAK1390653.1"/>
    <property type="molecule type" value="Genomic_DNA"/>
</dbReference>
<dbReference type="FunFam" id="3.40.30.10:FF:000014">
    <property type="entry name" value="Tau class glutathione S-transferase"/>
    <property type="match status" value="1"/>
</dbReference>
<evidence type="ECO:0000256" key="5">
    <source>
        <dbReference type="ARBA" id="ARBA00071370"/>
    </source>
</evidence>
<proteinExistence type="inferred from homology"/>
<dbReference type="Pfam" id="PF00043">
    <property type="entry name" value="GST_C"/>
    <property type="match status" value="1"/>
</dbReference>
<dbReference type="PANTHER" id="PTHR11260">
    <property type="entry name" value="GLUTATHIONE S-TRANSFERASE, GST, SUPERFAMILY, GST DOMAIN CONTAINING"/>
    <property type="match status" value="1"/>
</dbReference>
<evidence type="ECO:0000259" key="6">
    <source>
        <dbReference type="PROSITE" id="PS50404"/>
    </source>
</evidence>
<dbReference type="SFLD" id="SFLDS00019">
    <property type="entry name" value="Glutathione_Transferase_(cytos"/>
    <property type="match status" value="1"/>
</dbReference>
<dbReference type="SFLD" id="SFLDG01152">
    <property type="entry name" value="Main.3:_Omega-_and_Tau-like"/>
    <property type="match status" value="1"/>
</dbReference>
<dbReference type="InterPro" id="IPR040079">
    <property type="entry name" value="Glutathione_S-Trfase"/>
</dbReference>
<reference evidence="8" key="1">
    <citation type="submission" date="2023-02" db="EMBL/GenBank/DDBJ databases">
        <title>Genome of toxic invasive species Heracleum sosnowskyi carries increased number of genes despite the absence of recent whole-genome duplications.</title>
        <authorList>
            <person name="Schelkunov M."/>
            <person name="Shtratnikova V."/>
            <person name="Makarenko M."/>
            <person name="Klepikova A."/>
            <person name="Omelchenko D."/>
            <person name="Novikova G."/>
            <person name="Obukhova E."/>
            <person name="Bogdanov V."/>
            <person name="Penin A."/>
            <person name="Logacheva M."/>
        </authorList>
    </citation>
    <scope>NUCLEOTIDE SEQUENCE</scope>
    <source>
        <strain evidence="8">Hsosn_3</strain>
        <tissue evidence="8">Leaf</tissue>
    </source>
</reference>
<dbReference type="InterPro" id="IPR004046">
    <property type="entry name" value="GST_C"/>
</dbReference>
<dbReference type="InterPro" id="IPR004045">
    <property type="entry name" value="Glutathione_S-Trfase_N"/>
</dbReference>
<reference evidence="8" key="2">
    <citation type="submission" date="2023-05" db="EMBL/GenBank/DDBJ databases">
        <authorList>
            <person name="Schelkunov M.I."/>
        </authorList>
    </citation>
    <scope>NUCLEOTIDE SEQUENCE</scope>
    <source>
        <strain evidence="8">Hsosn_3</strain>
        <tissue evidence="8">Leaf</tissue>
    </source>
</reference>
<evidence type="ECO:0000256" key="2">
    <source>
        <dbReference type="ARBA" id="ARBA00012452"/>
    </source>
</evidence>
<dbReference type="EC" id="2.5.1.18" evidence="2"/>
<comment type="caution">
    <text evidence="8">The sequence shown here is derived from an EMBL/GenBank/DDBJ whole genome shotgun (WGS) entry which is preliminary data.</text>
</comment>
<accession>A0AAD8IT17</accession>
<dbReference type="PANTHER" id="PTHR11260:SF474">
    <property type="entry name" value="GLUTATHIONE TRANSFERASE"/>
    <property type="match status" value="1"/>
</dbReference>
<sequence length="225" mass="26049">MENAEELKLLGFWVSPMVLRVEWAFMLKGITDYEYVDEDLLHNKSSLLLELNPVHKKVPVLIHKGKAIAESLVIVEYIDETWKNHPLLPQDPYEKARIRSFAIFAEKLIFESYTASWSQGEAKEKLVKSTMEAFEKIEEEIKGKTFFGGESLGFLDIALGWISLWLPVWEQVGSFKILDPIKFPGIASWVENFTSQAVIKEKLPSKERAVQFYRERRLVRMGIVK</sequence>
<dbReference type="InterPro" id="IPR036282">
    <property type="entry name" value="Glutathione-S-Trfase_C_sf"/>
</dbReference>
<comment type="catalytic activity">
    <reaction evidence="4">
        <text>RX + glutathione = an S-substituted glutathione + a halide anion + H(+)</text>
        <dbReference type="Rhea" id="RHEA:16437"/>
        <dbReference type="ChEBI" id="CHEBI:15378"/>
        <dbReference type="ChEBI" id="CHEBI:16042"/>
        <dbReference type="ChEBI" id="CHEBI:17792"/>
        <dbReference type="ChEBI" id="CHEBI:57925"/>
        <dbReference type="ChEBI" id="CHEBI:90779"/>
        <dbReference type="EC" id="2.5.1.18"/>
    </reaction>
</comment>
<dbReference type="SUPFAM" id="SSF52833">
    <property type="entry name" value="Thioredoxin-like"/>
    <property type="match status" value="1"/>
</dbReference>
<dbReference type="FunFam" id="1.20.1050.10:FF:000012">
    <property type="entry name" value="Tau class glutathione S-transferase"/>
    <property type="match status" value="1"/>
</dbReference>
<protein>
    <recommendedName>
        <fullName evidence="5">Probable glutathione S-transferase</fullName>
        <ecNumber evidence="2">2.5.1.18</ecNumber>
    </recommendedName>
</protein>
<dbReference type="InterPro" id="IPR036249">
    <property type="entry name" value="Thioredoxin-like_sf"/>
</dbReference>
<evidence type="ECO:0000256" key="4">
    <source>
        <dbReference type="ARBA" id="ARBA00047960"/>
    </source>
</evidence>
<dbReference type="PROSITE" id="PS50404">
    <property type="entry name" value="GST_NTER"/>
    <property type="match status" value="1"/>
</dbReference>
<dbReference type="Proteomes" id="UP001237642">
    <property type="component" value="Unassembled WGS sequence"/>
</dbReference>
<feature type="domain" description="GST C-terminal" evidence="7">
    <location>
        <begin position="91"/>
        <end position="212"/>
    </location>
</feature>
<keyword evidence="9" id="KW-1185">Reference proteome</keyword>
<dbReference type="InterPro" id="IPR010987">
    <property type="entry name" value="Glutathione-S-Trfase_C-like"/>
</dbReference>
<dbReference type="AlphaFoldDB" id="A0AAD8IT17"/>
<evidence type="ECO:0000256" key="1">
    <source>
        <dbReference type="ARBA" id="ARBA00009929"/>
    </source>
</evidence>